<evidence type="ECO:0000313" key="1">
    <source>
        <dbReference type="EMBL" id="KDQ18387.1"/>
    </source>
</evidence>
<dbReference type="InParanoid" id="A0A067N2P7"/>
<keyword evidence="2" id="KW-1185">Reference proteome</keyword>
<name>A0A067N2P7_BOTB1</name>
<proteinExistence type="predicted"/>
<accession>A0A067N2P7</accession>
<dbReference type="AlphaFoldDB" id="A0A067N2P7"/>
<sequence length="150" mass="16117">SETTTDLTLSDTSTFCNLGRYVCIFGILYRGGSRSNTSKSRTGRGGGDNAAVAHIQHTRPQLLILDGHFYRTGRRTRTRGFDILSHVLLPACVCQTLQTSHVVGIFGKEPCIPTFSTSTASLSIASSLVTDLETSKTGTLCIKTSAALQF</sequence>
<protein>
    <submittedName>
        <fullName evidence="1">Uncharacterized protein</fullName>
    </submittedName>
</protein>
<dbReference type="EMBL" id="KL198021">
    <property type="protein sequence ID" value="KDQ18387.1"/>
    <property type="molecule type" value="Genomic_DNA"/>
</dbReference>
<gene>
    <name evidence="1" type="ORF">BOTBODRAFT_511249</name>
</gene>
<dbReference type="HOGENOM" id="CLU_1744857_0_0_1"/>
<reference evidence="2" key="1">
    <citation type="journal article" date="2014" name="Proc. Natl. Acad. Sci. U.S.A.">
        <title>Extensive sampling of basidiomycete genomes demonstrates inadequacy of the white-rot/brown-rot paradigm for wood decay fungi.</title>
        <authorList>
            <person name="Riley R."/>
            <person name="Salamov A.A."/>
            <person name="Brown D.W."/>
            <person name="Nagy L.G."/>
            <person name="Floudas D."/>
            <person name="Held B.W."/>
            <person name="Levasseur A."/>
            <person name="Lombard V."/>
            <person name="Morin E."/>
            <person name="Otillar R."/>
            <person name="Lindquist E.A."/>
            <person name="Sun H."/>
            <person name="LaButti K.M."/>
            <person name="Schmutz J."/>
            <person name="Jabbour D."/>
            <person name="Luo H."/>
            <person name="Baker S.E."/>
            <person name="Pisabarro A.G."/>
            <person name="Walton J.D."/>
            <person name="Blanchette R.A."/>
            <person name="Henrissat B."/>
            <person name="Martin F."/>
            <person name="Cullen D."/>
            <person name="Hibbett D.S."/>
            <person name="Grigoriev I.V."/>
        </authorList>
    </citation>
    <scope>NUCLEOTIDE SEQUENCE [LARGE SCALE GENOMIC DNA]</scope>
    <source>
        <strain evidence="2">FD-172 SS1</strain>
    </source>
</reference>
<feature type="non-terminal residue" evidence="1">
    <location>
        <position position="1"/>
    </location>
</feature>
<evidence type="ECO:0000313" key="2">
    <source>
        <dbReference type="Proteomes" id="UP000027195"/>
    </source>
</evidence>
<organism evidence="1 2">
    <name type="scientific">Botryobasidium botryosum (strain FD-172 SS1)</name>
    <dbReference type="NCBI Taxonomy" id="930990"/>
    <lineage>
        <taxon>Eukaryota</taxon>
        <taxon>Fungi</taxon>
        <taxon>Dikarya</taxon>
        <taxon>Basidiomycota</taxon>
        <taxon>Agaricomycotina</taxon>
        <taxon>Agaricomycetes</taxon>
        <taxon>Cantharellales</taxon>
        <taxon>Botryobasidiaceae</taxon>
        <taxon>Botryobasidium</taxon>
    </lineage>
</organism>
<dbReference type="Proteomes" id="UP000027195">
    <property type="component" value="Unassembled WGS sequence"/>
</dbReference>